<dbReference type="Gene3D" id="1.10.3200.20">
    <property type="entry name" value="DNA Polymerase alpha, zinc finger"/>
    <property type="match status" value="1"/>
</dbReference>
<protein>
    <recommendedName>
        <fullName evidence="1">DNA-directed DNA polymerase</fullName>
        <ecNumber evidence="1">2.7.7.7</ecNumber>
    </recommendedName>
</protein>
<dbReference type="GO" id="GO:1902975">
    <property type="term" value="P:mitotic DNA replication initiation"/>
    <property type="evidence" value="ECO:0007669"/>
    <property type="project" value="TreeGrafter"/>
</dbReference>
<keyword evidence="7" id="KW-1185">Reference proteome</keyword>
<dbReference type="Pfam" id="PF08996">
    <property type="entry name" value="zf-DNA_Pol"/>
    <property type="match status" value="1"/>
</dbReference>
<evidence type="ECO:0000259" key="5">
    <source>
        <dbReference type="Pfam" id="PF08996"/>
    </source>
</evidence>
<evidence type="ECO:0000256" key="2">
    <source>
        <dbReference type="ARBA" id="ARBA00022679"/>
    </source>
</evidence>
<dbReference type="AlphaFoldDB" id="A0A3P6QJE1"/>
<dbReference type="EC" id="2.7.7.7" evidence="1"/>
<dbReference type="GO" id="GO:0003688">
    <property type="term" value="F:DNA replication origin binding"/>
    <property type="evidence" value="ECO:0007669"/>
    <property type="project" value="TreeGrafter"/>
</dbReference>
<evidence type="ECO:0000256" key="3">
    <source>
        <dbReference type="ARBA" id="ARBA00022695"/>
    </source>
</evidence>
<gene>
    <name evidence="6" type="ORF">GPUH_LOCUS4292</name>
</gene>
<dbReference type="GO" id="GO:0003697">
    <property type="term" value="F:single-stranded DNA binding"/>
    <property type="evidence" value="ECO:0007669"/>
    <property type="project" value="TreeGrafter"/>
</dbReference>
<keyword evidence="3" id="KW-0548">Nucleotidyltransferase</keyword>
<accession>A0A3P6QJE1</accession>
<organism evidence="6 7">
    <name type="scientific">Gongylonema pulchrum</name>
    <dbReference type="NCBI Taxonomy" id="637853"/>
    <lineage>
        <taxon>Eukaryota</taxon>
        <taxon>Metazoa</taxon>
        <taxon>Ecdysozoa</taxon>
        <taxon>Nematoda</taxon>
        <taxon>Chromadorea</taxon>
        <taxon>Rhabditida</taxon>
        <taxon>Spirurina</taxon>
        <taxon>Spiruromorpha</taxon>
        <taxon>Spiruroidea</taxon>
        <taxon>Gongylonematidae</taxon>
        <taxon>Gongylonema</taxon>
    </lineage>
</organism>
<dbReference type="PANTHER" id="PTHR45861">
    <property type="entry name" value="DNA POLYMERASE ALPHA CATALYTIC SUBUNIT"/>
    <property type="match status" value="1"/>
</dbReference>
<dbReference type="InterPro" id="IPR015088">
    <property type="entry name" value="Znf_DNA-dir_DNA_pol_B_alpha"/>
</dbReference>
<reference evidence="6 7" key="1">
    <citation type="submission" date="2018-11" db="EMBL/GenBank/DDBJ databases">
        <authorList>
            <consortium name="Pathogen Informatics"/>
        </authorList>
    </citation>
    <scope>NUCLEOTIDE SEQUENCE [LARGE SCALE GENOMIC DNA]</scope>
</reference>
<feature type="domain" description="Zinc finger DNA-directed DNA polymerase family B alpha" evidence="5">
    <location>
        <begin position="75"/>
        <end position="152"/>
    </location>
</feature>
<evidence type="ECO:0000313" key="7">
    <source>
        <dbReference type="Proteomes" id="UP000271098"/>
    </source>
</evidence>
<evidence type="ECO:0000256" key="4">
    <source>
        <dbReference type="ARBA" id="ARBA00022932"/>
    </source>
</evidence>
<dbReference type="GO" id="GO:0005658">
    <property type="term" value="C:alpha DNA polymerase:primase complex"/>
    <property type="evidence" value="ECO:0007669"/>
    <property type="project" value="TreeGrafter"/>
</dbReference>
<dbReference type="Gene3D" id="1.10.132.60">
    <property type="entry name" value="DNA polymerase family B, C-terminal domain"/>
    <property type="match status" value="1"/>
</dbReference>
<dbReference type="GO" id="GO:0003682">
    <property type="term" value="F:chromatin binding"/>
    <property type="evidence" value="ECO:0007669"/>
    <property type="project" value="TreeGrafter"/>
</dbReference>
<dbReference type="GO" id="GO:0006272">
    <property type="term" value="P:leading strand elongation"/>
    <property type="evidence" value="ECO:0007669"/>
    <property type="project" value="TreeGrafter"/>
</dbReference>
<dbReference type="InterPro" id="IPR038256">
    <property type="entry name" value="Pol_alpha_znc_sf"/>
</dbReference>
<evidence type="ECO:0000313" key="6">
    <source>
        <dbReference type="EMBL" id="VDK44010.1"/>
    </source>
</evidence>
<name>A0A3P6QJE1_9BILA</name>
<keyword evidence="2" id="KW-0808">Transferase</keyword>
<dbReference type="GO" id="GO:0006273">
    <property type="term" value="P:lagging strand elongation"/>
    <property type="evidence" value="ECO:0007669"/>
    <property type="project" value="TreeGrafter"/>
</dbReference>
<dbReference type="GO" id="GO:0003887">
    <property type="term" value="F:DNA-directed DNA polymerase activity"/>
    <property type="evidence" value="ECO:0007669"/>
    <property type="project" value="UniProtKB-KW"/>
</dbReference>
<dbReference type="OrthoDB" id="6755010at2759"/>
<dbReference type="Proteomes" id="UP000271098">
    <property type="component" value="Unassembled WGS sequence"/>
</dbReference>
<keyword evidence="4" id="KW-0239">DNA-directed DNA polymerase</keyword>
<dbReference type="EMBL" id="UYRT01007969">
    <property type="protein sequence ID" value="VDK44010.1"/>
    <property type="molecule type" value="Genomic_DNA"/>
</dbReference>
<dbReference type="PANTHER" id="PTHR45861:SF1">
    <property type="entry name" value="DNA POLYMERASE ALPHA CATALYTIC SUBUNIT"/>
    <property type="match status" value="1"/>
</dbReference>
<sequence>MQSNGNLKIDLQYYLSQQVHPVVSRLCAPIEECDAVWIAQALGLDGSTFRKFVNAHSEAAEVDDQHDQLTIIQYDFDQCEPFKFICPHEGCEHEIIVRGCILSDGDNADDDRRLWLSECSACHQPLFAYGGYLRNQLQLALDKAISDYYTVTVLKMMCKVGLLNSQGLSVSRLEFLARTYLRESQFVCFRLVLPVN</sequence>
<proteinExistence type="predicted"/>
<dbReference type="InterPro" id="IPR042087">
    <property type="entry name" value="DNA_pol_B_thumb"/>
</dbReference>
<evidence type="ECO:0000256" key="1">
    <source>
        <dbReference type="ARBA" id="ARBA00012417"/>
    </source>
</evidence>